<feature type="domain" description="Helix-turn-helix" evidence="2">
    <location>
        <begin position="7"/>
        <end position="51"/>
    </location>
</feature>
<dbReference type="Proteomes" id="UP000638648">
    <property type="component" value="Unassembled WGS sequence"/>
</dbReference>
<dbReference type="RefSeq" id="WP_192755185.1">
    <property type="nucleotide sequence ID" value="NZ_BAABJL010000222.1"/>
</dbReference>
<dbReference type="InterPro" id="IPR010093">
    <property type="entry name" value="SinI_DNA-bd"/>
</dbReference>
<proteinExistence type="predicted"/>
<comment type="caution">
    <text evidence="3">The sequence shown here is derived from an EMBL/GenBank/DDBJ whole genome shotgun (WGS) entry which is preliminary data.</text>
</comment>
<feature type="compositionally biased region" description="Basic residues" evidence="1">
    <location>
        <begin position="94"/>
        <end position="103"/>
    </location>
</feature>
<dbReference type="NCBIfam" id="TIGR01764">
    <property type="entry name" value="excise"/>
    <property type="match status" value="1"/>
</dbReference>
<keyword evidence="4" id="KW-1185">Reference proteome</keyword>
<evidence type="ECO:0000256" key="1">
    <source>
        <dbReference type="SAM" id="MobiDB-lite"/>
    </source>
</evidence>
<dbReference type="Pfam" id="PF12728">
    <property type="entry name" value="HTH_17"/>
    <property type="match status" value="1"/>
</dbReference>
<evidence type="ECO:0000313" key="4">
    <source>
        <dbReference type="Proteomes" id="UP000638648"/>
    </source>
</evidence>
<evidence type="ECO:0000313" key="3">
    <source>
        <dbReference type="EMBL" id="MBE1612069.1"/>
    </source>
</evidence>
<organism evidence="3 4">
    <name type="scientific">Actinopolymorpha pittospori</name>
    <dbReference type="NCBI Taxonomy" id="648752"/>
    <lineage>
        <taxon>Bacteria</taxon>
        <taxon>Bacillati</taxon>
        <taxon>Actinomycetota</taxon>
        <taxon>Actinomycetes</taxon>
        <taxon>Propionibacteriales</taxon>
        <taxon>Actinopolymorphaceae</taxon>
        <taxon>Actinopolymorpha</taxon>
    </lineage>
</organism>
<dbReference type="AlphaFoldDB" id="A0A927N4Q9"/>
<dbReference type="InterPro" id="IPR041657">
    <property type="entry name" value="HTH_17"/>
</dbReference>
<feature type="region of interest" description="Disordered" evidence="1">
    <location>
        <begin position="63"/>
        <end position="103"/>
    </location>
</feature>
<dbReference type="EMBL" id="JADBEM010000001">
    <property type="protein sequence ID" value="MBE1612069.1"/>
    <property type="molecule type" value="Genomic_DNA"/>
</dbReference>
<gene>
    <name evidence="3" type="ORF">HEB94_008917</name>
</gene>
<evidence type="ECO:0000259" key="2">
    <source>
        <dbReference type="Pfam" id="PF12728"/>
    </source>
</evidence>
<accession>A0A927N4Q9</accession>
<name>A0A927N4Q9_9ACTN</name>
<dbReference type="GO" id="GO:0003677">
    <property type="term" value="F:DNA binding"/>
    <property type="evidence" value="ECO:0007669"/>
    <property type="project" value="InterPro"/>
</dbReference>
<protein>
    <submittedName>
        <fullName evidence="3">Excisionase family DNA binding protein</fullName>
    </submittedName>
</protein>
<reference evidence="3" key="1">
    <citation type="submission" date="2020-10" db="EMBL/GenBank/DDBJ databases">
        <title>Sequencing the genomes of 1000 actinobacteria strains.</title>
        <authorList>
            <person name="Klenk H.-P."/>
        </authorList>
    </citation>
    <scope>NUCLEOTIDE SEQUENCE</scope>
    <source>
        <strain evidence="3">DSM 45354</strain>
    </source>
</reference>
<sequence>MDAVPTLYTTEEAAKVLRVRRSWLERQAAARRIPFTMLGGCYRFTADHLAQIVHIFESTPTVTDLLARSSPQPTPRTRRRTTDGTTGSTPPLRARPRTQRMVA</sequence>